<dbReference type="AlphaFoldDB" id="A0A9P7ZA66"/>
<feature type="non-terminal residue" evidence="2">
    <location>
        <position position="560"/>
    </location>
</feature>
<dbReference type="EMBL" id="MU253751">
    <property type="protein sequence ID" value="KAG9248304.1"/>
    <property type="molecule type" value="Genomic_DNA"/>
</dbReference>
<comment type="caution">
    <text evidence="2">The sequence shown here is derived from an EMBL/GenBank/DDBJ whole genome shotgun (WGS) entry which is preliminary data.</text>
</comment>
<proteinExistence type="predicted"/>
<dbReference type="OrthoDB" id="5244639at2759"/>
<feature type="compositionally biased region" description="Basic and acidic residues" evidence="1">
    <location>
        <begin position="390"/>
        <end position="401"/>
    </location>
</feature>
<organism evidence="2 3">
    <name type="scientific">Calycina marina</name>
    <dbReference type="NCBI Taxonomy" id="1763456"/>
    <lineage>
        <taxon>Eukaryota</taxon>
        <taxon>Fungi</taxon>
        <taxon>Dikarya</taxon>
        <taxon>Ascomycota</taxon>
        <taxon>Pezizomycotina</taxon>
        <taxon>Leotiomycetes</taxon>
        <taxon>Helotiales</taxon>
        <taxon>Pezizellaceae</taxon>
        <taxon>Calycina</taxon>
    </lineage>
</organism>
<protein>
    <submittedName>
        <fullName evidence="2">Uncharacterized protein</fullName>
    </submittedName>
</protein>
<feature type="compositionally biased region" description="Acidic residues" evidence="1">
    <location>
        <begin position="520"/>
        <end position="530"/>
    </location>
</feature>
<feature type="compositionally biased region" description="Acidic residues" evidence="1">
    <location>
        <begin position="350"/>
        <end position="361"/>
    </location>
</feature>
<reference evidence="2" key="1">
    <citation type="journal article" date="2021" name="IMA Fungus">
        <title>Genomic characterization of three marine fungi, including Emericellopsis atlantica sp. nov. with signatures of a generalist lifestyle and marine biomass degradation.</title>
        <authorList>
            <person name="Hagestad O.C."/>
            <person name="Hou L."/>
            <person name="Andersen J.H."/>
            <person name="Hansen E.H."/>
            <person name="Altermark B."/>
            <person name="Li C."/>
            <person name="Kuhnert E."/>
            <person name="Cox R.J."/>
            <person name="Crous P.W."/>
            <person name="Spatafora J.W."/>
            <person name="Lail K."/>
            <person name="Amirebrahimi M."/>
            <person name="Lipzen A."/>
            <person name="Pangilinan J."/>
            <person name="Andreopoulos W."/>
            <person name="Hayes R.D."/>
            <person name="Ng V."/>
            <person name="Grigoriev I.V."/>
            <person name="Jackson S.A."/>
            <person name="Sutton T.D.S."/>
            <person name="Dobson A.D.W."/>
            <person name="Rama T."/>
        </authorList>
    </citation>
    <scope>NUCLEOTIDE SEQUENCE</scope>
    <source>
        <strain evidence="2">TRa3180A</strain>
    </source>
</reference>
<gene>
    <name evidence="2" type="ORF">BJ878DRAFT_538439</name>
</gene>
<evidence type="ECO:0000256" key="1">
    <source>
        <dbReference type="SAM" id="MobiDB-lite"/>
    </source>
</evidence>
<dbReference type="Proteomes" id="UP000887226">
    <property type="component" value="Unassembled WGS sequence"/>
</dbReference>
<feature type="region of interest" description="Disordered" evidence="1">
    <location>
        <begin position="164"/>
        <end position="252"/>
    </location>
</feature>
<sequence>MAAVKSSRYYDERAEIAFAQTTTQHSTIGWDELDTRIRLNLISRVWVASRSSDTINYGRTTRTHLNSSPNLECTWSCIWDGKPLIAPAPSPQFPRGISQHHDEAVDLVDLHDTGRLARQHLHDPIASRIAPPYSKESQEDKSLFCDPSMAPAIDWKSGDGFTQAAKKKNKKANTWTDPDENAEKKDEGAGDSGDKGTGDGAGTGGAGSADGDGEKKDDKDGDANVDDDWGTFAHVKAKKKGKKGAKEEDPAPVVEKFDAFHEIKLDADPILDLSFDTTDTTSKGGGFGTWGSSWATGTTGKSTWDFSATTTTDTAIASDTKKEEEVDNNPWSLNRGKPKKKDTGSSFGALDEEEKEPDPPPDDEKKADPFDFGFVGGGTSKKDKKKKGKGAFDVEEPKVEEPAPVEEAVDDWGGGWGTNAKSKKKGGKTEPEPPPKIEQPAPAEDDWAISFGGAKKGKSKKGKVVAVEEPKVEENPAEPELAIEDDFGWGAVDKKGKKGKKGKAAVVEEIPKVEEKIPDPEPDPPLEDDGFGWGSIGKKEKKGKKGKAAIEEVKAEEPPL</sequence>
<name>A0A9P7ZA66_9HELO</name>
<feature type="region of interest" description="Disordered" evidence="1">
    <location>
        <begin position="282"/>
        <end position="480"/>
    </location>
</feature>
<feature type="compositionally biased region" description="Basic and acidic residues" evidence="1">
    <location>
        <begin position="212"/>
        <end position="222"/>
    </location>
</feature>
<feature type="compositionally biased region" description="Basic and acidic residues" evidence="1">
    <location>
        <begin position="181"/>
        <end position="197"/>
    </location>
</feature>
<feature type="compositionally biased region" description="Low complexity" evidence="1">
    <location>
        <begin position="290"/>
        <end position="318"/>
    </location>
</feature>
<evidence type="ECO:0000313" key="2">
    <source>
        <dbReference type="EMBL" id="KAG9248304.1"/>
    </source>
</evidence>
<feature type="region of interest" description="Disordered" evidence="1">
    <location>
        <begin position="511"/>
        <end position="560"/>
    </location>
</feature>
<evidence type="ECO:0000313" key="3">
    <source>
        <dbReference type="Proteomes" id="UP000887226"/>
    </source>
</evidence>
<feature type="compositionally biased region" description="Gly residues" evidence="1">
    <location>
        <begin position="198"/>
        <end position="210"/>
    </location>
</feature>
<feature type="compositionally biased region" description="Basic and acidic residues" evidence="1">
    <location>
        <begin position="548"/>
        <end position="560"/>
    </location>
</feature>
<keyword evidence="3" id="KW-1185">Reference proteome</keyword>
<accession>A0A9P7ZA66</accession>
<feature type="region of interest" description="Disordered" evidence="1">
    <location>
        <begin position="121"/>
        <end position="146"/>
    </location>
</feature>